<evidence type="ECO:0000313" key="3">
    <source>
        <dbReference type="Proteomes" id="UP000332933"/>
    </source>
</evidence>
<evidence type="ECO:0000313" key="2">
    <source>
        <dbReference type="EMBL" id="VFT80894.1"/>
    </source>
</evidence>
<evidence type="ECO:0000313" key="1">
    <source>
        <dbReference type="EMBL" id="KAF0714701.1"/>
    </source>
</evidence>
<reference evidence="1" key="2">
    <citation type="submission" date="2019-06" db="EMBL/GenBank/DDBJ databases">
        <title>Genomics analysis of Aphanomyces spp. identifies a new class of oomycete effector associated with host adaptation.</title>
        <authorList>
            <person name="Gaulin E."/>
        </authorList>
    </citation>
    <scope>NUCLEOTIDE SEQUENCE</scope>
    <source>
        <strain evidence="1">CBS 578.67</strain>
    </source>
</reference>
<dbReference type="AlphaFoldDB" id="A0A485KEP8"/>
<dbReference type="Proteomes" id="UP000332933">
    <property type="component" value="Unassembled WGS sequence"/>
</dbReference>
<protein>
    <submittedName>
        <fullName evidence="2">Aste57867_3741 protein</fullName>
    </submittedName>
</protein>
<organism evidence="2 3">
    <name type="scientific">Aphanomyces stellatus</name>
    <dbReference type="NCBI Taxonomy" id="120398"/>
    <lineage>
        <taxon>Eukaryota</taxon>
        <taxon>Sar</taxon>
        <taxon>Stramenopiles</taxon>
        <taxon>Oomycota</taxon>
        <taxon>Saprolegniomycetes</taxon>
        <taxon>Saprolegniales</taxon>
        <taxon>Verrucalvaceae</taxon>
        <taxon>Aphanomyces</taxon>
    </lineage>
</organism>
<proteinExistence type="predicted"/>
<gene>
    <name evidence="2" type="primary">Aste57867_3741</name>
    <name evidence="1" type="ORF">As57867_003730</name>
    <name evidence="2" type="ORF">ASTE57867_3741</name>
</gene>
<keyword evidence="3" id="KW-1185">Reference proteome</keyword>
<dbReference type="EMBL" id="CAADRA010000727">
    <property type="protein sequence ID" value="VFT80894.1"/>
    <property type="molecule type" value="Genomic_DNA"/>
</dbReference>
<dbReference type="EMBL" id="VJMH01000727">
    <property type="protein sequence ID" value="KAF0714701.1"/>
    <property type="molecule type" value="Genomic_DNA"/>
</dbReference>
<accession>A0A485KEP8</accession>
<name>A0A485KEP8_9STRA</name>
<reference evidence="2 3" key="1">
    <citation type="submission" date="2019-03" db="EMBL/GenBank/DDBJ databases">
        <authorList>
            <person name="Gaulin E."/>
            <person name="Dumas B."/>
        </authorList>
    </citation>
    <scope>NUCLEOTIDE SEQUENCE [LARGE SCALE GENOMIC DNA]</scope>
    <source>
        <strain evidence="2">CBS 568.67</strain>
    </source>
</reference>
<sequence length="167" mass="18123">MALVSVAEYFHSCMRFVCAKQDWATVVAMGNRGLGTTVLRVGSLVETPALFNLPTSNNSIGIATGGVIWNCIASVHFREQELTEMYVANFTLQLIQDSLVAHNLYHASPIMAADPTILVRAMTVFSNPAPIGSYLVCCGLLQLRRSTDVALWKTHDRVGDVHSGAQA</sequence>